<name>A0A4R6SYR5_9SPHI</name>
<feature type="domain" description="Outer membrane protein beta-barrel" evidence="6">
    <location>
        <begin position="305"/>
        <end position="709"/>
    </location>
</feature>
<protein>
    <submittedName>
        <fullName evidence="7">Outer membrane receptor protein involved in Fe transport</fullName>
    </submittedName>
</protein>
<feature type="signal peptide" evidence="5">
    <location>
        <begin position="1"/>
        <end position="24"/>
    </location>
</feature>
<dbReference type="OrthoDB" id="606851at2"/>
<dbReference type="InterPro" id="IPR036942">
    <property type="entry name" value="Beta-barrel_TonB_sf"/>
</dbReference>
<feature type="compositionally biased region" description="Polar residues" evidence="4">
    <location>
        <begin position="724"/>
        <end position="735"/>
    </location>
</feature>
<keyword evidence="5" id="KW-0732">Signal</keyword>
<dbReference type="EMBL" id="SNYC01000003">
    <property type="protein sequence ID" value="TDQ11744.1"/>
    <property type="molecule type" value="Genomic_DNA"/>
</dbReference>
<dbReference type="Proteomes" id="UP000295620">
    <property type="component" value="Unassembled WGS sequence"/>
</dbReference>
<dbReference type="InterPro" id="IPR041700">
    <property type="entry name" value="OMP_b-brl_3"/>
</dbReference>
<evidence type="ECO:0000256" key="2">
    <source>
        <dbReference type="ARBA" id="ARBA00023136"/>
    </source>
</evidence>
<keyword evidence="3" id="KW-0998">Cell outer membrane</keyword>
<dbReference type="Gene3D" id="2.40.170.20">
    <property type="entry name" value="TonB-dependent receptor, beta-barrel domain"/>
    <property type="match status" value="1"/>
</dbReference>
<dbReference type="InterPro" id="IPR037066">
    <property type="entry name" value="Plug_dom_sf"/>
</dbReference>
<dbReference type="Gene3D" id="2.170.130.10">
    <property type="entry name" value="TonB-dependent receptor, plug domain"/>
    <property type="match status" value="1"/>
</dbReference>
<accession>A0A4R6SYR5</accession>
<keyword evidence="8" id="KW-1185">Reference proteome</keyword>
<evidence type="ECO:0000256" key="1">
    <source>
        <dbReference type="ARBA" id="ARBA00004442"/>
    </source>
</evidence>
<sequence length="735" mass="81622">MNTKFMAVLAIWICFALIFGSANAQDTTKKDTVKLKEIKIMGKKPMIQHKIDRTVVNVGAMVSNTGVNALEVLEKSPGVIVDQNGNISFMGKSGVTILIDSKPTYLSGDNLASYLKSISAAQLEEIELMSNPPAKYEANGTAGVINIKTKKEKTPGLNGTLTSSLGKTGYWRNTESLSLNYFTGKVNVFANLGYSFSKTNKTLNLRRNYFDNDGTVLNSYQQLAYFRPVTNNGNGKLGLDYYLSPKTTFGMVLSGSLSPGHYSSPVNTALYNPFGALDSNIIADNTATSRFNNAGINLSFSTIPDSTGRLLTIDADHITYNARNNQAFMNSIFLRDGSLKNKETTLTNLPAKIQIYSLKSDYTHLLSGKTKLETGAKTSYVNTDNLANYFNVVDGINAVDYDKTNRFRYKEQINAGYLNFSKEMNRFAFQAGLRLEHTRVKGLQSGNLINPDSAFNQTYLNLFPTAYLSYKLDSAGINSLNFSFGRRIDRPYYKDLNPFIYLIDKYTYSSGNPLLRPQTTTNYELSWRHKGFFSATAFYNHYQDFQTETLNQLNGIFISTPANLGKKITKGVNANAVIRPAPWWDGNIYSEVVNLKFSGQLIGGYLHTSTTYFYLESGQQFKLSDTWGADLSAFYISGRTVGQFELDSKSQISVGLQKKILQNNASLKLAVSDLFRRNISSGSITNVSGAAAEYRNDFDTRMVTAGFSYNFGSKNKQEKKKNGGSAQSEQNRIKN</sequence>
<dbReference type="PANTHER" id="PTHR40980">
    <property type="entry name" value="PLUG DOMAIN-CONTAINING PROTEIN"/>
    <property type="match status" value="1"/>
</dbReference>
<organism evidence="7 8">
    <name type="scientific">Pedobacter metabolipauper</name>
    <dbReference type="NCBI Taxonomy" id="425513"/>
    <lineage>
        <taxon>Bacteria</taxon>
        <taxon>Pseudomonadati</taxon>
        <taxon>Bacteroidota</taxon>
        <taxon>Sphingobacteriia</taxon>
        <taxon>Sphingobacteriales</taxon>
        <taxon>Sphingobacteriaceae</taxon>
        <taxon>Pedobacter</taxon>
    </lineage>
</organism>
<dbReference type="RefSeq" id="WP_133574790.1">
    <property type="nucleotide sequence ID" value="NZ_SNYC01000003.1"/>
</dbReference>
<feature type="chain" id="PRO_5020467387" evidence="5">
    <location>
        <begin position="25"/>
        <end position="735"/>
    </location>
</feature>
<dbReference type="PANTHER" id="PTHR40980:SF4">
    <property type="entry name" value="TONB-DEPENDENT RECEPTOR-LIKE BETA-BARREL DOMAIN-CONTAINING PROTEIN"/>
    <property type="match status" value="1"/>
</dbReference>
<dbReference type="GO" id="GO:0009279">
    <property type="term" value="C:cell outer membrane"/>
    <property type="evidence" value="ECO:0007669"/>
    <property type="project" value="UniProtKB-SubCell"/>
</dbReference>
<evidence type="ECO:0000256" key="3">
    <source>
        <dbReference type="ARBA" id="ARBA00023237"/>
    </source>
</evidence>
<evidence type="ECO:0000256" key="4">
    <source>
        <dbReference type="SAM" id="MobiDB-lite"/>
    </source>
</evidence>
<evidence type="ECO:0000313" key="7">
    <source>
        <dbReference type="EMBL" id="TDQ11744.1"/>
    </source>
</evidence>
<evidence type="ECO:0000259" key="6">
    <source>
        <dbReference type="Pfam" id="PF14905"/>
    </source>
</evidence>
<keyword evidence="2" id="KW-0472">Membrane</keyword>
<dbReference type="SUPFAM" id="SSF56935">
    <property type="entry name" value="Porins"/>
    <property type="match status" value="1"/>
</dbReference>
<evidence type="ECO:0000313" key="8">
    <source>
        <dbReference type="Proteomes" id="UP000295620"/>
    </source>
</evidence>
<comment type="subcellular location">
    <subcellularLocation>
        <location evidence="1">Cell outer membrane</location>
    </subcellularLocation>
</comment>
<keyword evidence="7" id="KW-0675">Receptor</keyword>
<reference evidence="7 8" key="1">
    <citation type="submission" date="2019-03" db="EMBL/GenBank/DDBJ databases">
        <title>Genomic Encyclopedia of Archaeal and Bacterial Type Strains, Phase II (KMG-II): from individual species to whole genera.</title>
        <authorList>
            <person name="Goeker M."/>
        </authorList>
    </citation>
    <scope>NUCLEOTIDE SEQUENCE [LARGE SCALE GENOMIC DNA]</scope>
    <source>
        <strain evidence="7 8">DSM 19035</strain>
    </source>
</reference>
<proteinExistence type="predicted"/>
<gene>
    <name evidence="7" type="ORF">ATK78_0872</name>
</gene>
<comment type="caution">
    <text evidence="7">The sequence shown here is derived from an EMBL/GenBank/DDBJ whole genome shotgun (WGS) entry which is preliminary data.</text>
</comment>
<feature type="region of interest" description="Disordered" evidence="4">
    <location>
        <begin position="714"/>
        <end position="735"/>
    </location>
</feature>
<dbReference type="AlphaFoldDB" id="A0A4R6SYR5"/>
<dbReference type="Pfam" id="PF14905">
    <property type="entry name" value="OMP_b-brl_3"/>
    <property type="match status" value="1"/>
</dbReference>
<evidence type="ECO:0000256" key="5">
    <source>
        <dbReference type="SAM" id="SignalP"/>
    </source>
</evidence>